<dbReference type="GO" id="GO:0046961">
    <property type="term" value="F:proton-transporting ATPase activity, rotational mechanism"/>
    <property type="evidence" value="ECO:0007669"/>
    <property type="project" value="InterPro"/>
</dbReference>
<comment type="caution">
    <text evidence="8">Lacks conserved residue(s) required for the propagation of feature annotation.</text>
</comment>
<feature type="transmembrane region" description="Helical" evidence="8">
    <location>
        <begin position="100"/>
        <end position="121"/>
    </location>
</feature>
<keyword evidence="4 8" id="KW-0812">Transmembrane</keyword>
<organism evidence="10 11">
    <name type="scientific">Mycetocola zhadangensis</name>
    <dbReference type="NCBI Taxonomy" id="1164595"/>
    <lineage>
        <taxon>Bacteria</taxon>
        <taxon>Bacillati</taxon>
        <taxon>Actinomycetota</taxon>
        <taxon>Actinomycetes</taxon>
        <taxon>Micrococcales</taxon>
        <taxon>Microbacteriaceae</taxon>
        <taxon>Mycetocola</taxon>
    </lineage>
</organism>
<dbReference type="InterPro" id="IPR010290">
    <property type="entry name" value="TM_effector"/>
</dbReference>
<feature type="transmembrane region" description="Helical" evidence="8">
    <location>
        <begin position="234"/>
        <end position="259"/>
    </location>
</feature>
<keyword evidence="6 8" id="KW-0406">Ion transport</keyword>
<feature type="transmembrane region" description="Helical" evidence="8">
    <location>
        <begin position="279"/>
        <end position="297"/>
    </location>
</feature>
<feature type="transmembrane region" description="Helical" evidence="8">
    <location>
        <begin position="304"/>
        <end position="323"/>
    </location>
</feature>
<evidence type="ECO:0000313" key="11">
    <source>
        <dbReference type="Proteomes" id="UP000282460"/>
    </source>
</evidence>
<dbReference type="InterPro" id="IPR000245">
    <property type="entry name" value="ATPase_proteolipid_csu"/>
</dbReference>
<keyword evidence="2 8" id="KW-0813">Transport</keyword>
<dbReference type="GO" id="GO:0005886">
    <property type="term" value="C:plasma membrane"/>
    <property type="evidence" value="ECO:0007669"/>
    <property type="project" value="UniProtKB-SubCell"/>
</dbReference>
<name>A0A3L7J157_9MICO</name>
<keyword evidence="11" id="KW-1185">Reference proteome</keyword>
<dbReference type="EMBL" id="RCWJ01000002">
    <property type="protein sequence ID" value="RLQ84238.1"/>
    <property type="molecule type" value="Genomic_DNA"/>
</dbReference>
<evidence type="ECO:0000256" key="7">
    <source>
        <dbReference type="ARBA" id="ARBA00023136"/>
    </source>
</evidence>
<dbReference type="PANTHER" id="PTHR23513">
    <property type="entry name" value="INTEGRAL MEMBRANE EFFLUX PROTEIN-RELATED"/>
    <property type="match status" value="1"/>
</dbReference>
<dbReference type="InterPro" id="IPR020846">
    <property type="entry name" value="MFS_dom"/>
</dbReference>
<gene>
    <name evidence="10" type="ORF">D9V28_08485</name>
</gene>
<dbReference type="SUPFAM" id="SSF103473">
    <property type="entry name" value="MFS general substrate transporter"/>
    <property type="match status" value="1"/>
</dbReference>
<dbReference type="PROSITE" id="PS50850">
    <property type="entry name" value="MFS"/>
    <property type="match status" value="1"/>
</dbReference>
<dbReference type="RefSeq" id="WP_121659284.1">
    <property type="nucleotide sequence ID" value="NZ_BMEK01000002.1"/>
</dbReference>
<dbReference type="InterPro" id="IPR036259">
    <property type="entry name" value="MFS_trans_sf"/>
</dbReference>
<evidence type="ECO:0000256" key="2">
    <source>
        <dbReference type="ARBA" id="ARBA00022448"/>
    </source>
</evidence>
<evidence type="ECO:0000256" key="3">
    <source>
        <dbReference type="ARBA" id="ARBA00022475"/>
    </source>
</evidence>
<dbReference type="PANTHER" id="PTHR23513:SF11">
    <property type="entry name" value="STAPHYLOFERRIN A TRANSPORTER"/>
    <property type="match status" value="1"/>
</dbReference>
<feature type="transmembrane region" description="Helical" evidence="8">
    <location>
        <begin position="71"/>
        <end position="93"/>
    </location>
</feature>
<feature type="transmembrane region" description="Helical" evidence="8">
    <location>
        <begin position="127"/>
        <end position="144"/>
    </location>
</feature>
<comment type="caution">
    <text evidence="10">The sequence shown here is derived from an EMBL/GenBank/DDBJ whole genome shotgun (WGS) entry which is preliminary data.</text>
</comment>
<feature type="transmembrane region" description="Helical" evidence="8">
    <location>
        <begin position="329"/>
        <end position="348"/>
    </location>
</feature>
<dbReference type="PRINTS" id="PR00122">
    <property type="entry name" value="VACATPASE"/>
</dbReference>
<dbReference type="CDD" id="cd06173">
    <property type="entry name" value="MFS_MefA_like"/>
    <property type="match status" value="1"/>
</dbReference>
<sequence>MASAHSTAFPPTEPLSLQTGRLPWRKTFIALSVPNFRLWTIGNLLAMTAGWTQRIAQDWLVLELTGSATAVGITVAMQFAPMLFFGLFGGVIADRYSKRMLMVITQSLFAVLSLGLAALALLGIVEAWHVFAIAFATGLVTVVDNPARQVIVTELVGQRNLRNAISINSSVFQLAGMIGPAIAGVLLLTVGAGPAFAINGLACLIVIVMLGMLRTDRMSRVAPSPRARGQLREGLRYAVAKPTIIFPVILIAVFAVFGLTMPVILASYADDVFQVGPGGYGLFNSMVAAGALTGALLSTRRASIRLRTIVIGVGVTGLLQVVAGLMPSITLFSACLVTVGLASLLFLTASNTLVQMSSNISIRGRVMSLYVLVLLGGQAIGGPLMGVVIEKFGAHAGMVVSGGVPALAAGVVAIVLARRGQLRLRVQSGRPFVSIAPRN</sequence>
<comment type="subcellular location">
    <subcellularLocation>
        <location evidence="1">Cell membrane</location>
        <topology evidence="1">Multi-pass membrane protein</topology>
    </subcellularLocation>
</comment>
<keyword evidence="3" id="KW-1003">Cell membrane</keyword>
<dbReference type="AlphaFoldDB" id="A0A3L7J157"/>
<protein>
    <submittedName>
        <fullName evidence="10">MFS transporter</fullName>
    </submittedName>
</protein>
<evidence type="ECO:0000256" key="4">
    <source>
        <dbReference type="ARBA" id="ARBA00022692"/>
    </source>
</evidence>
<evidence type="ECO:0000256" key="6">
    <source>
        <dbReference type="ARBA" id="ARBA00023065"/>
    </source>
</evidence>
<evidence type="ECO:0000256" key="8">
    <source>
        <dbReference type="RuleBase" id="RU363060"/>
    </source>
</evidence>
<evidence type="ECO:0000259" key="9">
    <source>
        <dbReference type="PROSITE" id="PS50850"/>
    </source>
</evidence>
<feature type="transmembrane region" description="Helical" evidence="8">
    <location>
        <begin position="395"/>
        <end position="417"/>
    </location>
</feature>
<reference evidence="10 11" key="1">
    <citation type="submission" date="2018-10" db="EMBL/GenBank/DDBJ databases">
        <authorList>
            <person name="Li J."/>
        </authorList>
    </citation>
    <scope>NUCLEOTIDE SEQUENCE [LARGE SCALE GENOMIC DNA]</scope>
    <source>
        <strain evidence="10 11">ZD1-4</strain>
    </source>
</reference>
<dbReference type="Gene3D" id="1.20.1250.20">
    <property type="entry name" value="MFS general substrate transporter like domains"/>
    <property type="match status" value="1"/>
</dbReference>
<feature type="transmembrane region" description="Helical" evidence="8">
    <location>
        <begin position="194"/>
        <end position="213"/>
    </location>
</feature>
<dbReference type="Pfam" id="PF05977">
    <property type="entry name" value="MFS_3"/>
    <property type="match status" value="1"/>
</dbReference>
<comment type="similarity">
    <text evidence="8">Belongs to the V-ATPase proteolipid subunit family.</text>
</comment>
<evidence type="ECO:0000313" key="10">
    <source>
        <dbReference type="EMBL" id="RLQ84238.1"/>
    </source>
</evidence>
<evidence type="ECO:0000256" key="5">
    <source>
        <dbReference type="ARBA" id="ARBA00022989"/>
    </source>
</evidence>
<dbReference type="Proteomes" id="UP000282460">
    <property type="component" value="Unassembled WGS sequence"/>
</dbReference>
<dbReference type="GO" id="GO:0033179">
    <property type="term" value="C:proton-transporting V-type ATPase, V0 domain"/>
    <property type="evidence" value="ECO:0007669"/>
    <property type="project" value="InterPro"/>
</dbReference>
<proteinExistence type="inferred from homology"/>
<keyword evidence="5 8" id="KW-1133">Transmembrane helix</keyword>
<feature type="transmembrane region" description="Helical" evidence="8">
    <location>
        <begin position="369"/>
        <end position="389"/>
    </location>
</feature>
<dbReference type="OrthoDB" id="9775268at2"/>
<feature type="transmembrane region" description="Helical" evidence="8">
    <location>
        <begin position="165"/>
        <end position="188"/>
    </location>
</feature>
<feature type="domain" description="Major facilitator superfamily (MFS) profile" evidence="9">
    <location>
        <begin position="27"/>
        <end position="420"/>
    </location>
</feature>
<evidence type="ECO:0000256" key="1">
    <source>
        <dbReference type="ARBA" id="ARBA00004651"/>
    </source>
</evidence>
<keyword evidence="7 8" id="KW-0472">Membrane</keyword>
<accession>A0A3L7J157</accession>